<accession>A0A0E9UWU5</accession>
<evidence type="ECO:0000313" key="1">
    <source>
        <dbReference type="EMBL" id="JAH70334.1"/>
    </source>
</evidence>
<dbReference type="AlphaFoldDB" id="A0A0E9UWU5"/>
<proteinExistence type="predicted"/>
<sequence>MTVQFQTSLDANRIFTNIYPGASFTAGTPRYFFLNVI</sequence>
<dbReference type="EMBL" id="GBXM01038243">
    <property type="protein sequence ID" value="JAH70334.1"/>
    <property type="molecule type" value="Transcribed_RNA"/>
</dbReference>
<reference evidence="1" key="1">
    <citation type="submission" date="2014-11" db="EMBL/GenBank/DDBJ databases">
        <authorList>
            <person name="Amaro Gonzalez C."/>
        </authorList>
    </citation>
    <scope>NUCLEOTIDE SEQUENCE</scope>
</reference>
<reference evidence="1" key="2">
    <citation type="journal article" date="2015" name="Fish Shellfish Immunol.">
        <title>Early steps in the European eel (Anguilla anguilla)-Vibrio vulnificus interaction in the gills: Role of the RtxA13 toxin.</title>
        <authorList>
            <person name="Callol A."/>
            <person name="Pajuelo D."/>
            <person name="Ebbesson L."/>
            <person name="Teles M."/>
            <person name="MacKenzie S."/>
            <person name="Amaro C."/>
        </authorList>
    </citation>
    <scope>NUCLEOTIDE SEQUENCE</scope>
</reference>
<name>A0A0E9UWU5_ANGAN</name>
<protein>
    <submittedName>
        <fullName evidence="1">Uncharacterized protein</fullName>
    </submittedName>
</protein>
<organism evidence="1">
    <name type="scientific">Anguilla anguilla</name>
    <name type="common">European freshwater eel</name>
    <name type="synonym">Muraena anguilla</name>
    <dbReference type="NCBI Taxonomy" id="7936"/>
    <lineage>
        <taxon>Eukaryota</taxon>
        <taxon>Metazoa</taxon>
        <taxon>Chordata</taxon>
        <taxon>Craniata</taxon>
        <taxon>Vertebrata</taxon>
        <taxon>Euteleostomi</taxon>
        <taxon>Actinopterygii</taxon>
        <taxon>Neopterygii</taxon>
        <taxon>Teleostei</taxon>
        <taxon>Anguilliformes</taxon>
        <taxon>Anguillidae</taxon>
        <taxon>Anguilla</taxon>
    </lineage>
</organism>